<keyword evidence="3" id="KW-1185">Reference proteome</keyword>
<feature type="region of interest" description="Disordered" evidence="1">
    <location>
        <begin position="11"/>
        <end position="37"/>
    </location>
</feature>
<comment type="caution">
    <text evidence="2">The sequence shown here is derived from an EMBL/GenBank/DDBJ whole genome shotgun (WGS) entry which is preliminary data.</text>
</comment>
<organism evidence="2 3">
    <name type="scientific">Marchantia polymorpha subsp. ruderalis</name>
    <dbReference type="NCBI Taxonomy" id="1480154"/>
    <lineage>
        <taxon>Eukaryota</taxon>
        <taxon>Viridiplantae</taxon>
        <taxon>Streptophyta</taxon>
        <taxon>Embryophyta</taxon>
        <taxon>Marchantiophyta</taxon>
        <taxon>Marchantiopsida</taxon>
        <taxon>Marchantiidae</taxon>
        <taxon>Marchantiales</taxon>
        <taxon>Marchantiaceae</taxon>
        <taxon>Marchantia</taxon>
    </lineage>
</organism>
<protein>
    <submittedName>
        <fullName evidence="2">Uncharacterized protein</fullName>
    </submittedName>
</protein>
<reference evidence="2" key="1">
    <citation type="submission" date="2016-03" db="EMBL/GenBank/DDBJ databases">
        <title>Mechanisms controlling the formation of the plant cell surface in tip-growing cells are functionally conserved among land plants.</title>
        <authorList>
            <person name="Honkanen S."/>
            <person name="Jones V.A."/>
            <person name="Morieri G."/>
            <person name="Champion C."/>
            <person name="Hetherington A.J."/>
            <person name="Kelly S."/>
            <person name="Saint-Marcoux D."/>
            <person name="Proust H."/>
            <person name="Prescott H."/>
            <person name="Dolan L."/>
        </authorList>
    </citation>
    <scope>NUCLEOTIDE SEQUENCE [LARGE SCALE GENOMIC DNA]</scope>
    <source>
        <tissue evidence="2">Whole gametophyte</tissue>
    </source>
</reference>
<evidence type="ECO:0000313" key="3">
    <source>
        <dbReference type="Proteomes" id="UP000077202"/>
    </source>
</evidence>
<gene>
    <name evidence="2" type="ORF">AXG93_2018s1590</name>
</gene>
<name>A0A176WF71_MARPO</name>
<accession>A0A176WF71</accession>
<dbReference type="Proteomes" id="UP000077202">
    <property type="component" value="Unassembled WGS sequence"/>
</dbReference>
<proteinExistence type="predicted"/>
<evidence type="ECO:0000256" key="1">
    <source>
        <dbReference type="SAM" id="MobiDB-lite"/>
    </source>
</evidence>
<dbReference type="EMBL" id="LVLJ01001211">
    <property type="protein sequence ID" value="OAE30992.1"/>
    <property type="molecule type" value="Genomic_DNA"/>
</dbReference>
<dbReference type="AlphaFoldDB" id="A0A176WF71"/>
<sequence length="200" mass="21701">MGNWQRHVSAAAERGSVSPLPVGTQGPPPPPENARDHSYCGVGRWAMGLEMAELIAAEVRGASGSLGHGEEGRGSQSFSSLALPFISFPYRSYVLLWYSRTGLHPREEDGTRRRSVWDGRAAAAIGERKGSCLFAIFYSGVEISACISPGDNSILGPGLACYGHGQRRFLGAVKGFAPRRISHVPDSQWKRENFLLMVDQ</sequence>
<evidence type="ECO:0000313" key="2">
    <source>
        <dbReference type="EMBL" id="OAE30992.1"/>
    </source>
</evidence>